<organism evidence="5 6">
    <name type="scientific">Auraticoccus monumenti</name>
    <dbReference type="NCBI Taxonomy" id="675864"/>
    <lineage>
        <taxon>Bacteria</taxon>
        <taxon>Bacillati</taxon>
        <taxon>Actinomycetota</taxon>
        <taxon>Actinomycetes</taxon>
        <taxon>Propionibacteriales</taxon>
        <taxon>Propionibacteriaceae</taxon>
        <taxon>Auraticoccus</taxon>
    </lineage>
</organism>
<dbReference type="InterPro" id="IPR020476">
    <property type="entry name" value="Nudix_hydrolase"/>
</dbReference>
<dbReference type="PROSITE" id="PS00893">
    <property type="entry name" value="NUDIX_BOX"/>
    <property type="match status" value="1"/>
</dbReference>
<dbReference type="AlphaFoldDB" id="A0A1G6YUM7"/>
<dbReference type="STRING" id="675864.SAMN04489747_2103"/>
<keyword evidence="6" id="KW-1185">Reference proteome</keyword>
<dbReference type="InterPro" id="IPR015797">
    <property type="entry name" value="NUDIX_hydrolase-like_dom_sf"/>
</dbReference>
<evidence type="ECO:0000313" key="5">
    <source>
        <dbReference type="EMBL" id="SDD94038.1"/>
    </source>
</evidence>
<dbReference type="Pfam" id="PF00293">
    <property type="entry name" value="NUDIX"/>
    <property type="match status" value="1"/>
</dbReference>
<dbReference type="Gene3D" id="3.90.79.10">
    <property type="entry name" value="Nucleoside Triphosphate Pyrophosphohydrolase"/>
    <property type="match status" value="1"/>
</dbReference>
<dbReference type="GO" id="GO:0016787">
    <property type="term" value="F:hydrolase activity"/>
    <property type="evidence" value="ECO:0007669"/>
    <property type="project" value="UniProtKB-KW"/>
</dbReference>
<dbReference type="Proteomes" id="UP000198546">
    <property type="component" value="Chromosome i"/>
</dbReference>
<evidence type="ECO:0000256" key="1">
    <source>
        <dbReference type="ARBA" id="ARBA00005582"/>
    </source>
</evidence>
<dbReference type="PRINTS" id="PR00502">
    <property type="entry name" value="NUDIXFAMILY"/>
</dbReference>
<keyword evidence="2 3" id="KW-0378">Hydrolase</keyword>
<sequence>MGRSVATLDVVYRHRLGHGEDPRHGAMARGWSVQRALCATQREDGLELTLLVTPLEDEPHPAQQRLRPHAVRDAQVRQRPAAYAIALCDSAVLATEFSGKTGVPGQWGLPGGGIEPGEDPADTVVREAWEEAGQRLESPVLIDVQSDHWVGHAPNGVLEDFHAVRLIYAARCPDPGTAVVHDVGGTTSAARWVPLEDWHTVSWTRGARALLHRHLESCVSGLALDAHCRTDS</sequence>
<dbReference type="CDD" id="cd02883">
    <property type="entry name" value="NUDIX_Hydrolase"/>
    <property type="match status" value="1"/>
</dbReference>
<dbReference type="PANTHER" id="PTHR43736">
    <property type="entry name" value="ADP-RIBOSE PYROPHOSPHATASE"/>
    <property type="match status" value="1"/>
</dbReference>
<reference evidence="5 6" key="1">
    <citation type="submission" date="2016-10" db="EMBL/GenBank/DDBJ databases">
        <authorList>
            <person name="de Groot N.N."/>
        </authorList>
    </citation>
    <scope>NUCLEOTIDE SEQUENCE [LARGE SCALE GENOMIC DNA]</scope>
    <source>
        <strain evidence="5 6">MON 2.2</strain>
    </source>
</reference>
<dbReference type="InterPro" id="IPR000086">
    <property type="entry name" value="NUDIX_hydrolase_dom"/>
</dbReference>
<name>A0A1G6YUM7_9ACTN</name>
<gene>
    <name evidence="5" type="ORF">SAMN04489747_2103</name>
</gene>
<evidence type="ECO:0000259" key="4">
    <source>
        <dbReference type="PROSITE" id="PS51462"/>
    </source>
</evidence>
<dbReference type="EMBL" id="LT629688">
    <property type="protein sequence ID" value="SDD94038.1"/>
    <property type="molecule type" value="Genomic_DNA"/>
</dbReference>
<dbReference type="SUPFAM" id="SSF55811">
    <property type="entry name" value="Nudix"/>
    <property type="match status" value="1"/>
</dbReference>
<proteinExistence type="inferred from homology"/>
<accession>A0A1G6YUM7</accession>
<evidence type="ECO:0000256" key="2">
    <source>
        <dbReference type="ARBA" id="ARBA00022801"/>
    </source>
</evidence>
<dbReference type="PANTHER" id="PTHR43736:SF1">
    <property type="entry name" value="DIHYDRONEOPTERIN TRIPHOSPHATE DIPHOSPHATASE"/>
    <property type="match status" value="1"/>
</dbReference>
<protein>
    <submittedName>
        <fullName evidence="5">NUDIX domain-containing protein</fullName>
    </submittedName>
</protein>
<comment type="similarity">
    <text evidence="1 3">Belongs to the Nudix hydrolase family.</text>
</comment>
<dbReference type="PROSITE" id="PS51462">
    <property type="entry name" value="NUDIX"/>
    <property type="match status" value="1"/>
</dbReference>
<dbReference type="InterPro" id="IPR020084">
    <property type="entry name" value="NUDIX_hydrolase_CS"/>
</dbReference>
<evidence type="ECO:0000256" key="3">
    <source>
        <dbReference type="RuleBase" id="RU003476"/>
    </source>
</evidence>
<evidence type="ECO:0000313" key="6">
    <source>
        <dbReference type="Proteomes" id="UP000198546"/>
    </source>
</evidence>
<feature type="domain" description="Nudix hydrolase" evidence="4">
    <location>
        <begin position="77"/>
        <end position="224"/>
    </location>
</feature>